<dbReference type="Pfam" id="PF10298">
    <property type="entry name" value="WhiA_N"/>
    <property type="match status" value="1"/>
</dbReference>
<evidence type="ECO:0000259" key="2">
    <source>
        <dbReference type="Pfam" id="PF02650"/>
    </source>
</evidence>
<dbReference type="Pfam" id="PF14527">
    <property type="entry name" value="LAGLIDADG_WhiA"/>
    <property type="match status" value="1"/>
</dbReference>
<feature type="domain" description="Sporulation transcription regulator WhiA N-terminal" evidence="3">
    <location>
        <begin position="19"/>
        <end position="102"/>
    </location>
</feature>
<dbReference type="InterPro" id="IPR018478">
    <property type="entry name" value="Sporu_reg_WhiA_N_dom"/>
</dbReference>
<keyword evidence="6" id="KW-1185">Reference proteome</keyword>
<dbReference type="InterPro" id="IPR039518">
    <property type="entry name" value="WhiA_LAGLIDADG_dom"/>
</dbReference>
<evidence type="ECO:0000256" key="1">
    <source>
        <dbReference type="HAMAP-Rule" id="MF_01420"/>
    </source>
</evidence>
<organism evidence="5 6">
    <name type="scientific">Entomoplasma freundtii</name>
    <dbReference type="NCBI Taxonomy" id="74700"/>
    <lineage>
        <taxon>Bacteria</taxon>
        <taxon>Bacillati</taxon>
        <taxon>Mycoplasmatota</taxon>
        <taxon>Mollicutes</taxon>
        <taxon>Entomoplasmatales</taxon>
        <taxon>Entomoplasmataceae</taxon>
        <taxon>Entomoplasma</taxon>
    </lineage>
</organism>
<comment type="function">
    <text evidence="1">Involved in cell division and chromosome segregation.</text>
</comment>
<keyword evidence="1" id="KW-0131">Cell cycle</keyword>
<evidence type="ECO:0000313" key="6">
    <source>
        <dbReference type="Proteomes" id="UP000232222"/>
    </source>
</evidence>
<evidence type="ECO:0000259" key="4">
    <source>
        <dbReference type="Pfam" id="PF14527"/>
    </source>
</evidence>
<name>A0A2K8NS28_9MOLU</name>
<dbReference type="AlphaFoldDB" id="A0A2K8NS28"/>
<dbReference type="OrthoDB" id="401278at2"/>
<dbReference type="PANTHER" id="PTHR37307">
    <property type="entry name" value="CELL DIVISION PROTEIN WHIA-RELATED"/>
    <property type="match status" value="1"/>
</dbReference>
<feature type="domain" description="WhiA LAGLIDADG-like" evidence="4">
    <location>
        <begin position="124"/>
        <end position="216"/>
    </location>
</feature>
<dbReference type="EMBL" id="CP024962">
    <property type="protein sequence ID" value="ATZ16655.1"/>
    <property type="molecule type" value="Genomic_DNA"/>
</dbReference>
<dbReference type="Pfam" id="PF02650">
    <property type="entry name" value="HTH_WhiA"/>
    <property type="match status" value="1"/>
</dbReference>
<evidence type="ECO:0000259" key="3">
    <source>
        <dbReference type="Pfam" id="PF10298"/>
    </source>
</evidence>
<dbReference type="SUPFAM" id="SSF55608">
    <property type="entry name" value="Homing endonucleases"/>
    <property type="match status" value="1"/>
</dbReference>
<protein>
    <recommendedName>
        <fullName evidence="1">Probable cell division protein WhiA</fullName>
    </recommendedName>
</protein>
<dbReference type="GO" id="GO:0043937">
    <property type="term" value="P:regulation of sporulation"/>
    <property type="evidence" value="ECO:0007669"/>
    <property type="project" value="InterPro"/>
</dbReference>
<gene>
    <name evidence="1" type="primary">whiA</name>
    <name evidence="5" type="ORF">EFREU_v1c06350</name>
</gene>
<dbReference type="InterPro" id="IPR003802">
    <property type="entry name" value="Sporulation_regulator_WhiA"/>
</dbReference>
<sequence>MSFALEVKEEILTHSFSQTQKRALLSGLVKANGELVYNQKGESLRLTTISNRVARTLIIFTKEFFQGSLEIAIIQKKSLKKNKTFQLTLKGNLEDFFTKLAINPLETELTPLPCEWVSDVNILRAYVAGLFIGAGSVNSPETSNYHLEIQFKSLAEADQFNKLMVTYDFVFKILSRKNERFISYLKKSAMVSDFIKFLDAPQSVLKFENIRISRDMVNNINRIQNIDISNQTRTIAASEGQIKAIKLLKSQDKLESLSEKAQSLAQLRVKYPDASYQELSQKMQKSGYNITKSGISNLFRQILKFANYH</sequence>
<dbReference type="Proteomes" id="UP000232222">
    <property type="component" value="Chromosome"/>
</dbReference>
<dbReference type="HAMAP" id="MF_01420">
    <property type="entry name" value="HTH_type_WhiA"/>
    <property type="match status" value="1"/>
</dbReference>
<dbReference type="KEGG" id="efr:EFREU_v1c06350"/>
<comment type="similarity">
    <text evidence="1">Belongs to the WhiA family.</text>
</comment>
<dbReference type="PANTHER" id="PTHR37307:SF1">
    <property type="entry name" value="CELL DIVISION PROTEIN WHIA-RELATED"/>
    <property type="match status" value="1"/>
</dbReference>
<dbReference type="GO" id="GO:0003677">
    <property type="term" value="F:DNA binding"/>
    <property type="evidence" value="ECO:0007669"/>
    <property type="project" value="UniProtKB-UniRule"/>
</dbReference>
<dbReference type="GO" id="GO:0051301">
    <property type="term" value="P:cell division"/>
    <property type="evidence" value="ECO:0007669"/>
    <property type="project" value="UniProtKB-UniRule"/>
</dbReference>
<dbReference type="Gene3D" id="3.10.28.10">
    <property type="entry name" value="Homing endonucleases"/>
    <property type="match status" value="1"/>
</dbReference>
<dbReference type="RefSeq" id="WP_100609735.1">
    <property type="nucleotide sequence ID" value="NZ_CP024962.1"/>
</dbReference>
<accession>A0A2K8NS28</accession>
<feature type="domain" description="Sporulation regulator WhiA C-terminal" evidence="2">
    <location>
        <begin position="220"/>
        <end position="306"/>
    </location>
</feature>
<dbReference type="InterPro" id="IPR023054">
    <property type="entry name" value="Sporulation_regulator_WhiA_C"/>
</dbReference>
<keyword evidence="1 5" id="KW-0238">DNA-binding</keyword>
<dbReference type="NCBIfam" id="TIGR00647">
    <property type="entry name" value="DNA_bind_WhiA"/>
    <property type="match status" value="1"/>
</dbReference>
<evidence type="ECO:0000313" key="5">
    <source>
        <dbReference type="EMBL" id="ATZ16655.1"/>
    </source>
</evidence>
<proteinExistence type="inferred from homology"/>
<reference evidence="5 6" key="1">
    <citation type="submission" date="2017-11" db="EMBL/GenBank/DDBJ databases">
        <title>Genome sequence of Entomoplasma freundtii BARC 318 (ATCC 51999).</title>
        <authorList>
            <person name="Lo W.-S."/>
            <person name="Gasparich G.E."/>
            <person name="Kuo C.-H."/>
        </authorList>
    </citation>
    <scope>NUCLEOTIDE SEQUENCE [LARGE SCALE GENOMIC DNA]</scope>
    <source>
        <strain evidence="5 6">BARC 318</strain>
    </source>
</reference>
<dbReference type="InterPro" id="IPR027434">
    <property type="entry name" value="Homing_endonucl"/>
</dbReference>
<keyword evidence="1" id="KW-0132">Cell division</keyword>